<name>A0ABY5DSJ3_9ACTN</name>
<evidence type="ECO:0000256" key="3">
    <source>
        <dbReference type="ARBA" id="ARBA00022692"/>
    </source>
</evidence>
<feature type="transmembrane region" description="Helical" evidence="6">
    <location>
        <begin position="155"/>
        <end position="180"/>
    </location>
</feature>
<dbReference type="InterPro" id="IPR051598">
    <property type="entry name" value="TSUP/Inactive_protease-like"/>
</dbReference>
<reference evidence="7 8" key="1">
    <citation type="submission" date="2022-06" db="EMBL/GenBank/DDBJ databases">
        <title>Paraconexibacter antarcticus.</title>
        <authorList>
            <person name="Kim C.S."/>
        </authorList>
    </citation>
    <scope>NUCLEOTIDE SEQUENCE [LARGE SCALE GENOMIC DNA]</scope>
    <source>
        <strain evidence="7 8">02-257</strain>
    </source>
</reference>
<evidence type="ECO:0000256" key="1">
    <source>
        <dbReference type="ARBA" id="ARBA00004141"/>
    </source>
</evidence>
<dbReference type="Pfam" id="PF01925">
    <property type="entry name" value="TauE"/>
    <property type="match status" value="1"/>
</dbReference>
<feature type="transmembrane region" description="Helical" evidence="6">
    <location>
        <begin position="32"/>
        <end position="53"/>
    </location>
</feature>
<gene>
    <name evidence="7" type="ORF">NBH00_01960</name>
</gene>
<protein>
    <recommendedName>
        <fullName evidence="6">Probable membrane transporter protein</fullName>
    </recommendedName>
</protein>
<evidence type="ECO:0000313" key="8">
    <source>
        <dbReference type="Proteomes" id="UP001056035"/>
    </source>
</evidence>
<dbReference type="PANTHER" id="PTHR43701:SF2">
    <property type="entry name" value="MEMBRANE TRANSPORTER PROTEIN YJNA-RELATED"/>
    <property type="match status" value="1"/>
</dbReference>
<sequence>MHLDLLVISFGLGVGILVGLTGIGGGSLMTPLLILFAGVQPVVAIGTDLAYGAVTKTLGGWRHLKKGTVDLGVSKWLAVGSVPGSLVGVALVDWLHHRYGKGFDDVLLYAIAGALVIVAVTTLTRALFMPKLVAREQHSVEITSRVKLGASSMGFVLGLLVGMTSVGSGALIGLVLILVFRLTPHRVVGTDVFHAAILLWGAGIAHWVTGTVDFVLMANILIGSLPGVLIGTHLITKVPAAGLRPALGCVLVGSALGVLSKAGVDLPKAAIPGVPALIGLVAFFVHRARPSVSAPAPRPAPEPRPEVAPA</sequence>
<comment type="subcellular location">
    <subcellularLocation>
        <location evidence="6">Cell membrane</location>
        <topology evidence="6">Multi-pass membrane protein</topology>
    </subcellularLocation>
    <subcellularLocation>
        <location evidence="1">Membrane</location>
        <topology evidence="1">Multi-pass membrane protein</topology>
    </subcellularLocation>
</comment>
<dbReference type="EMBL" id="CP098502">
    <property type="protein sequence ID" value="UTI64983.1"/>
    <property type="molecule type" value="Genomic_DNA"/>
</dbReference>
<feature type="transmembrane region" description="Helical" evidence="6">
    <location>
        <begin position="73"/>
        <end position="94"/>
    </location>
</feature>
<dbReference type="RefSeq" id="WP_254571675.1">
    <property type="nucleotide sequence ID" value="NZ_CP098502.1"/>
</dbReference>
<feature type="transmembrane region" description="Helical" evidence="6">
    <location>
        <begin position="106"/>
        <end position="128"/>
    </location>
</feature>
<comment type="similarity">
    <text evidence="2 6">Belongs to the 4-toluene sulfonate uptake permease (TSUP) (TC 2.A.102) family.</text>
</comment>
<evidence type="ECO:0000313" key="7">
    <source>
        <dbReference type="EMBL" id="UTI64983.1"/>
    </source>
</evidence>
<feature type="transmembrane region" description="Helical" evidence="6">
    <location>
        <begin position="192"/>
        <end position="208"/>
    </location>
</feature>
<keyword evidence="5 6" id="KW-0472">Membrane</keyword>
<evidence type="ECO:0000256" key="2">
    <source>
        <dbReference type="ARBA" id="ARBA00009142"/>
    </source>
</evidence>
<evidence type="ECO:0000256" key="6">
    <source>
        <dbReference type="RuleBase" id="RU363041"/>
    </source>
</evidence>
<evidence type="ECO:0000256" key="5">
    <source>
        <dbReference type="ARBA" id="ARBA00023136"/>
    </source>
</evidence>
<proteinExistence type="inferred from homology"/>
<keyword evidence="8" id="KW-1185">Reference proteome</keyword>
<feature type="transmembrane region" description="Helical" evidence="6">
    <location>
        <begin position="270"/>
        <end position="288"/>
    </location>
</feature>
<organism evidence="7 8">
    <name type="scientific">Paraconexibacter antarcticus</name>
    <dbReference type="NCBI Taxonomy" id="2949664"/>
    <lineage>
        <taxon>Bacteria</taxon>
        <taxon>Bacillati</taxon>
        <taxon>Actinomycetota</taxon>
        <taxon>Thermoleophilia</taxon>
        <taxon>Solirubrobacterales</taxon>
        <taxon>Paraconexibacteraceae</taxon>
        <taxon>Paraconexibacter</taxon>
    </lineage>
</organism>
<dbReference type="Proteomes" id="UP001056035">
    <property type="component" value="Chromosome"/>
</dbReference>
<keyword evidence="4 6" id="KW-1133">Transmembrane helix</keyword>
<dbReference type="InterPro" id="IPR002781">
    <property type="entry name" value="TM_pro_TauE-like"/>
</dbReference>
<feature type="transmembrane region" description="Helical" evidence="6">
    <location>
        <begin position="6"/>
        <end position="25"/>
    </location>
</feature>
<evidence type="ECO:0000256" key="4">
    <source>
        <dbReference type="ARBA" id="ARBA00022989"/>
    </source>
</evidence>
<dbReference type="PANTHER" id="PTHR43701">
    <property type="entry name" value="MEMBRANE TRANSPORTER PROTEIN MJ0441-RELATED"/>
    <property type="match status" value="1"/>
</dbReference>
<accession>A0ABY5DSJ3</accession>
<keyword evidence="6" id="KW-1003">Cell membrane</keyword>
<feature type="transmembrane region" description="Helical" evidence="6">
    <location>
        <begin position="214"/>
        <end position="234"/>
    </location>
</feature>
<keyword evidence="3 6" id="KW-0812">Transmembrane</keyword>